<dbReference type="PROSITE" id="PS50892">
    <property type="entry name" value="V_SNARE"/>
    <property type="match status" value="1"/>
</dbReference>
<dbReference type="OrthoDB" id="8931425at2759"/>
<dbReference type="KEGG" id="tng:GSTEN00031997G001"/>
<organism evidence="3">
    <name type="scientific">Tetraodon nigroviridis</name>
    <name type="common">Spotted green pufferfish</name>
    <name type="synonym">Chelonodon nigroviridis</name>
    <dbReference type="NCBI Taxonomy" id="99883"/>
    <lineage>
        <taxon>Eukaryota</taxon>
        <taxon>Metazoa</taxon>
        <taxon>Chordata</taxon>
        <taxon>Craniata</taxon>
        <taxon>Vertebrata</taxon>
        <taxon>Euteleostomi</taxon>
        <taxon>Actinopterygii</taxon>
        <taxon>Neopterygii</taxon>
        <taxon>Teleostei</taxon>
        <taxon>Neoteleostei</taxon>
        <taxon>Acanthomorphata</taxon>
        <taxon>Eupercaria</taxon>
        <taxon>Tetraodontiformes</taxon>
        <taxon>Tetradontoidea</taxon>
        <taxon>Tetraodontidae</taxon>
        <taxon>Tetraodon</taxon>
    </lineage>
</organism>
<dbReference type="InterPro" id="IPR028258">
    <property type="entry name" value="Sec3-PIP2_bind"/>
</dbReference>
<dbReference type="InterPro" id="IPR042855">
    <property type="entry name" value="V_SNARE_CC"/>
</dbReference>
<accession>Q4RMJ6</accession>
<dbReference type="CDD" id="cd15892">
    <property type="entry name" value="R-SNARE_STXBP6"/>
    <property type="match status" value="1"/>
</dbReference>
<sequence length="300" mass="33029">MSAKAAISKEVFIPHDEKMLAAVQVRRRTKKKIPFLATGGQGDYMTFICLSVTNKKPAHVSLTKVKQFQGSSAFVKRHSGRLISCGRSTASDPNKELSRSSTWCLKMRLTSGALVHLEKKCTFIQILHHTCQRYCSARKPEFINCQSKLMGGNSILHSAADSVTSAVQKASQALNERGERLGRAEDRTADMMNSAEQFAVTAHKVRSRSDSLRSPSTIRGHFAVLTAQSEQTWPSSPCSTLVIIGAAETSNIGLNTLSAVCSLCSWEIMFSFLLLHLFFCSFRLRPSLRLSPLCTSCLHG</sequence>
<evidence type="ECO:0000256" key="1">
    <source>
        <dbReference type="PROSITE-ProRule" id="PRU00290"/>
    </source>
</evidence>
<dbReference type="EMBL" id="CAAE01015019">
    <property type="protein sequence ID" value="CAG10386.1"/>
    <property type="molecule type" value="Genomic_DNA"/>
</dbReference>
<feature type="domain" description="V-SNARE coiled-coil homology" evidence="2">
    <location>
        <begin position="152"/>
        <end position="208"/>
    </location>
</feature>
<proteinExistence type="predicted"/>
<protein>
    <submittedName>
        <fullName evidence="3">Chromosome 10 SCAF15019, whole genome shotgun sequence</fullName>
    </submittedName>
</protein>
<name>Q4RMJ6_TETNG</name>
<evidence type="ECO:0000259" key="2">
    <source>
        <dbReference type="PROSITE" id="PS50892"/>
    </source>
</evidence>
<gene>
    <name evidence="3" type="ORF">GSTENG00031997001</name>
</gene>
<dbReference type="SMART" id="SM01313">
    <property type="entry name" value="Sec3-PIP2_bind"/>
    <property type="match status" value="1"/>
</dbReference>
<keyword evidence="1" id="KW-0175">Coiled coil</keyword>
<reference evidence="3" key="1">
    <citation type="journal article" date="2004" name="Nature">
        <title>Genome duplication in the teleost fish Tetraodon nigroviridis reveals the early vertebrate proto-karyotype.</title>
        <authorList>
            <person name="Jaillon O."/>
            <person name="Aury J.-M."/>
            <person name="Brunet F."/>
            <person name="Petit J.-L."/>
            <person name="Stange-Thomann N."/>
            <person name="Mauceli E."/>
            <person name="Bouneau L."/>
            <person name="Fischer C."/>
            <person name="Ozouf-Costaz C."/>
            <person name="Bernot A."/>
            <person name="Nicaud S."/>
            <person name="Jaffe D."/>
            <person name="Fisher S."/>
            <person name="Lutfalla G."/>
            <person name="Dossat C."/>
            <person name="Segurens B."/>
            <person name="Dasilva C."/>
            <person name="Salanoubat M."/>
            <person name="Levy M."/>
            <person name="Boudet N."/>
            <person name="Castellano S."/>
            <person name="Anthouard V."/>
            <person name="Jubin C."/>
            <person name="Castelli V."/>
            <person name="Katinka M."/>
            <person name="Vacherie B."/>
            <person name="Biemont C."/>
            <person name="Skalli Z."/>
            <person name="Cattolico L."/>
            <person name="Poulain J."/>
            <person name="De Berardinis V."/>
            <person name="Cruaud C."/>
            <person name="Duprat S."/>
            <person name="Brottier P."/>
            <person name="Coutanceau J.-P."/>
            <person name="Gouzy J."/>
            <person name="Parra G."/>
            <person name="Lardier G."/>
            <person name="Chapple C."/>
            <person name="McKernan K.J."/>
            <person name="McEwan P."/>
            <person name="Bosak S."/>
            <person name="Kellis M."/>
            <person name="Volff J.-N."/>
            <person name="Guigo R."/>
            <person name="Zody M.C."/>
            <person name="Mesirov J."/>
            <person name="Lindblad-Toh K."/>
            <person name="Birren B."/>
            <person name="Nusbaum C."/>
            <person name="Kahn D."/>
            <person name="Robinson-Rechavi M."/>
            <person name="Laudet V."/>
            <person name="Schachter V."/>
            <person name="Quetier F."/>
            <person name="Saurin W."/>
            <person name="Scarpelli C."/>
            <person name="Wincker P."/>
            <person name="Lander E.S."/>
            <person name="Weissenbach J."/>
            <person name="Roest Crollius H."/>
        </authorList>
    </citation>
    <scope>NUCLEOTIDE SEQUENCE [LARGE SCALE GENOMIC DNA]</scope>
</reference>
<dbReference type="AlphaFoldDB" id="Q4RMJ6"/>
<dbReference type="FunFam" id="1.20.5.110:FF:000029">
    <property type="entry name" value="Syntaxin-binding protein 6"/>
    <property type="match status" value="1"/>
</dbReference>
<dbReference type="Gene3D" id="1.20.5.110">
    <property type="match status" value="1"/>
</dbReference>
<dbReference type="InterPro" id="IPR037822">
    <property type="entry name" value="STXBP6_SNARE"/>
</dbReference>
<dbReference type="GO" id="GO:0035542">
    <property type="term" value="P:regulation of SNARE complex assembly"/>
    <property type="evidence" value="ECO:0007669"/>
    <property type="project" value="InterPro"/>
</dbReference>
<evidence type="ECO:0000313" key="3">
    <source>
        <dbReference type="EMBL" id="CAG10386.1"/>
    </source>
</evidence>
<dbReference type="SUPFAM" id="SSF58038">
    <property type="entry name" value="SNARE fusion complex"/>
    <property type="match status" value="1"/>
</dbReference>
<reference evidence="3" key="2">
    <citation type="submission" date="2004-02" db="EMBL/GenBank/DDBJ databases">
        <authorList>
            <consortium name="Genoscope"/>
            <consortium name="Whitehead Institute Centre for Genome Research"/>
        </authorList>
    </citation>
    <scope>NUCLEOTIDE SEQUENCE</scope>
</reference>